<dbReference type="GeneID" id="73331570"/>
<feature type="transmembrane region" description="Helical" evidence="1">
    <location>
        <begin position="239"/>
        <end position="260"/>
    </location>
</feature>
<proteinExistence type="predicted"/>
<keyword evidence="1" id="KW-0472">Membrane</keyword>
<name>A0AA37PE85_9PEZI</name>
<protein>
    <submittedName>
        <fullName evidence="2">Uncharacterized protein</fullName>
    </submittedName>
</protein>
<sequence length="276" mass="29204">MTTPTSTSTSTGSLSRTTPSLNCLYPYDSSIYQGICVEAYATSWSGCPPGYTSACGRTLDGSSDFYITAVPSSAGLSNPTKNVTLMTNFYQMVCCPDLMPWVCAGAVMAATSCTFIASADTIFDMGTALSVYSVVSGQRLSGYGVTATQAVITSRGAWEEDLDNSSEHTAELKTIVEVETTTVWCDLPSCSGLTSRQFTGGSKMTETSTSTNMPTNTPTVLPSPFVLQPPQHMGKLGNLGVFAISGLLGAIIFAAALLLPSAMEYRKRKRQQVQGQ</sequence>
<accession>A0AA37PE85</accession>
<dbReference type="EMBL" id="BQXU01000039">
    <property type="protein sequence ID" value="GKT50587.1"/>
    <property type="molecule type" value="Genomic_DNA"/>
</dbReference>
<gene>
    <name evidence="2" type="ORF">ColSpa_10768</name>
</gene>
<keyword evidence="1" id="KW-1133">Transmembrane helix</keyword>
<organism evidence="2 3">
    <name type="scientific">Colletotrichum spaethianum</name>
    <dbReference type="NCBI Taxonomy" id="700344"/>
    <lineage>
        <taxon>Eukaryota</taxon>
        <taxon>Fungi</taxon>
        <taxon>Dikarya</taxon>
        <taxon>Ascomycota</taxon>
        <taxon>Pezizomycotina</taxon>
        <taxon>Sordariomycetes</taxon>
        <taxon>Hypocreomycetidae</taxon>
        <taxon>Glomerellales</taxon>
        <taxon>Glomerellaceae</taxon>
        <taxon>Colletotrichum</taxon>
        <taxon>Colletotrichum spaethianum species complex</taxon>
    </lineage>
</organism>
<reference evidence="2 3" key="1">
    <citation type="submission" date="2022-03" db="EMBL/GenBank/DDBJ databases">
        <title>Genome data of Colletotrichum spp.</title>
        <authorList>
            <person name="Utami Y.D."/>
            <person name="Hiruma K."/>
        </authorList>
    </citation>
    <scope>NUCLEOTIDE SEQUENCE [LARGE SCALE GENOMIC DNA]</scope>
    <source>
        <strain evidence="2 3">MAFF 239500</strain>
    </source>
</reference>
<evidence type="ECO:0000313" key="2">
    <source>
        <dbReference type="EMBL" id="GKT50587.1"/>
    </source>
</evidence>
<evidence type="ECO:0000256" key="1">
    <source>
        <dbReference type="SAM" id="Phobius"/>
    </source>
</evidence>
<keyword evidence="3" id="KW-1185">Reference proteome</keyword>
<dbReference type="AlphaFoldDB" id="A0AA37PE85"/>
<evidence type="ECO:0000313" key="3">
    <source>
        <dbReference type="Proteomes" id="UP001055115"/>
    </source>
</evidence>
<comment type="caution">
    <text evidence="2">The sequence shown here is derived from an EMBL/GenBank/DDBJ whole genome shotgun (WGS) entry which is preliminary data.</text>
</comment>
<dbReference type="Proteomes" id="UP001055115">
    <property type="component" value="Unassembled WGS sequence"/>
</dbReference>
<keyword evidence="1" id="KW-0812">Transmembrane</keyword>
<dbReference type="RefSeq" id="XP_049132937.1">
    <property type="nucleotide sequence ID" value="XM_049276980.1"/>
</dbReference>